<dbReference type="SUPFAM" id="SSF144091">
    <property type="entry name" value="Rhomboid-like"/>
    <property type="match status" value="1"/>
</dbReference>
<evidence type="ECO:0000256" key="7">
    <source>
        <dbReference type="RuleBase" id="RU363059"/>
    </source>
</evidence>
<keyword evidence="10" id="KW-1185">Reference proteome</keyword>
<keyword evidence="5 7" id="KW-1133">Transmembrane helix</keyword>
<evidence type="ECO:0000256" key="1">
    <source>
        <dbReference type="ARBA" id="ARBA00004477"/>
    </source>
</evidence>
<dbReference type="InterPro" id="IPR007599">
    <property type="entry name" value="DER1"/>
</dbReference>
<dbReference type="InterPro" id="IPR035952">
    <property type="entry name" value="Rhomboid-like_sf"/>
</dbReference>
<proteinExistence type="inferred from homology"/>
<comment type="function">
    <text evidence="7">May be involved in the degradation of misfolded endoplasmic reticulum (ER) luminal proteins.</text>
</comment>
<sequence length="287" mass="33023">MADIGEWYQRMPQFTKWWLSLSLALPLLGRFGLLSFRYLILSPEDVIYNLQLSRLEESQHPVLPQLSRLEEPATNPGVVLQLWRPVTALFYYPITPQNGFHYLINLFFLYNYSMRLETGTFERKPADYLFMLIFNWLCLVLYSQIVGMATKLMLLMDPMVLSVLYVWCQLNRDVVVSFWFGTRFKAMYLPWVLLGFNVILGGGGMFELLGILVGHLYYFLAIRYPQDHHCAPLIQTPAILEQYFPPIAHPSGYFGSFGYGGQPEQQPPPGRGRGGHSWGQGHVLGGR</sequence>
<evidence type="ECO:0000256" key="8">
    <source>
        <dbReference type="SAM" id="MobiDB-lite"/>
    </source>
</evidence>
<feature type="region of interest" description="Disordered" evidence="8">
    <location>
        <begin position="263"/>
        <end position="287"/>
    </location>
</feature>
<evidence type="ECO:0000313" key="10">
    <source>
        <dbReference type="Proteomes" id="UP001235939"/>
    </source>
</evidence>
<comment type="similarity">
    <text evidence="2 7">Belongs to the derlin family.</text>
</comment>
<dbReference type="Proteomes" id="UP001235939">
    <property type="component" value="Chromosome 05"/>
</dbReference>
<name>A0ABY6KIS4_9ARAC</name>
<feature type="transmembrane region" description="Helical" evidence="7">
    <location>
        <begin position="17"/>
        <end position="40"/>
    </location>
</feature>
<accession>A0ABY6KIS4</accession>
<evidence type="ECO:0000256" key="6">
    <source>
        <dbReference type="ARBA" id="ARBA00023136"/>
    </source>
</evidence>
<evidence type="ECO:0000256" key="4">
    <source>
        <dbReference type="ARBA" id="ARBA00022824"/>
    </source>
</evidence>
<evidence type="ECO:0000313" key="9">
    <source>
        <dbReference type="EMBL" id="UYV67712.1"/>
    </source>
</evidence>
<dbReference type="Pfam" id="PF04511">
    <property type="entry name" value="DER1"/>
    <property type="match status" value="1"/>
</dbReference>
<keyword evidence="3 7" id="KW-0812">Transmembrane</keyword>
<dbReference type="PANTHER" id="PTHR11009">
    <property type="entry name" value="DER1-LIKE PROTEIN, DERLIN"/>
    <property type="match status" value="1"/>
</dbReference>
<dbReference type="EMBL" id="CP092867">
    <property type="protein sequence ID" value="UYV67712.1"/>
    <property type="molecule type" value="Genomic_DNA"/>
</dbReference>
<evidence type="ECO:0000256" key="2">
    <source>
        <dbReference type="ARBA" id="ARBA00008917"/>
    </source>
</evidence>
<feature type="compositionally biased region" description="Gly residues" evidence="8">
    <location>
        <begin position="271"/>
        <end position="287"/>
    </location>
</feature>
<evidence type="ECO:0000256" key="5">
    <source>
        <dbReference type="ARBA" id="ARBA00022989"/>
    </source>
</evidence>
<comment type="subcellular location">
    <subcellularLocation>
        <location evidence="1 7">Endoplasmic reticulum membrane</location>
        <topology evidence="1 7">Multi-pass membrane protein</topology>
    </subcellularLocation>
</comment>
<reference evidence="9 10" key="1">
    <citation type="submission" date="2022-01" db="EMBL/GenBank/DDBJ databases">
        <title>A chromosomal length assembly of Cordylochernes scorpioides.</title>
        <authorList>
            <person name="Zeh D."/>
            <person name="Zeh J."/>
        </authorList>
    </citation>
    <scope>NUCLEOTIDE SEQUENCE [LARGE SCALE GENOMIC DNA]</scope>
    <source>
        <strain evidence="9">IN4F17</strain>
        <tissue evidence="9">Whole Body</tissue>
    </source>
</reference>
<keyword evidence="6 7" id="KW-0472">Membrane</keyword>
<gene>
    <name evidence="9" type="ORF">LAZ67_5001677</name>
</gene>
<protein>
    <recommendedName>
        <fullName evidence="7">Derlin</fullName>
    </recommendedName>
</protein>
<comment type="caution">
    <text evidence="7">Lacks conserved residue(s) required for the propagation of feature annotation.</text>
</comment>
<organism evidence="9 10">
    <name type="scientific">Cordylochernes scorpioides</name>
    <dbReference type="NCBI Taxonomy" id="51811"/>
    <lineage>
        <taxon>Eukaryota</taxon>
        <taxon>Metazoa</taxon>
        <taxon>Ecdysozoa</taxon>
        <taxon>Arthropoda</taxon>
        <taxon>Chelicerata</taxon>
        <taxon>Arachnida</taxon>
        <taxon>Pseudoscorpiones</taxon>
        <taxon>Cheliferoidea</taxon>
        <taxon>Chernetidae</taxon>
        <taxon>Cordylochernes</taxon>
    </lineage>
</organism>
<evidence type="ECO:0000256" key="3">
    <source>
        <dbReference type="ARBA" id="ARBA00022692"/>
    </source>
</evidence>
<keyword evidence="4 7" id="KW-0256">Endoplasmic reticulum</keyword>
<feature type="transmembrane region" description="Helical" evidence="7">
    <location>
        <begin position="128"/>
        <end position="146"/>
    </location>
</feature>
<feature type="transmembrane region" description="Helical" evidence="7">
    <location>
        <begin position="191"/>
        <end position="220"/>
    </location>
</feature>